<dbReference type="Proteomes" id="UP000217790">
    <property type="component" value="Unassembled WGS sequence"/>
</dbReference>
<dbReference type="AlphaFoldDB" id="A0A2H3CZE1"/>
<evidence type="ECO:0000313" key="1">
    <source>
        <dbReference type="EMBL" id="PBK80666.1"/>
    </source>
</evidence>
<dbReference type="OrthoDB" id="3028716at2759"/>
<gene>
    <name evidence="1" type="ORF">ARMGADRAFT_1092077</name>
</gene>
<keyword evidence="2" id="KW-1185">Reference proteome</keyword>
<dbReference type="OMA" id="SWIAGKY"/>
<sequence length="272" mass="31138">MDVWYKEITTPNDFAEGASDQHLPTMRDALDGLRDMEASVFHSTNYLITQVTICTPFQEKATLTIFEPFRDAVVDFLIPVVEAWSHVAPVVSYLANLPAPPSSWIAGKYYSMRLNSQSARSCLSNLDEVVASLEAPLLDQLRGPWGLEELFRVSKWLGTSSTRVDILDSLHQLLLEFRNYCVRTMRYLDVIEQFVVGLHDFFRDEGRVRALNGREEVCRRLHDLSRFATKSMQYAPSHPYMLGLKGSEVSVRSDYKDRGHLREDSTFSQIIH</sequence>
<proteinExistence type="predicted"/>
<reference evidence="2" key="1">
    <citation type="journal article" date="2017" name="Nat. Ecol. Evol.">
        <title>Genome expansion and lineage-specific genetic innovations in the forest pathogenic fungi Armillaria.</title>
        <authorList>
            <person name="Sipos G."/>
            <person name="Prasanna A.N."/>
            <person name="Walter M.C."/>
            <person name="O'Connor E."/>
            <person name="Balint B."/>
            <person name="Krizsan K."/>
            <person name="Kiss B."/>
            <person name="Hess J."/>
            <person name="Varga T."/>
            <person name="Slot J."/>
            <person name="Riley R."/>
            <person name="Boka B."/>
            <person name="Rigling D."/>
            <person name="Barry K."/>
            <person name="Lee J."/>
            <person name="Mihaltcheva S."/>
            <person name="LaButti K."/>
            <person name="Lipzen A."/>
            <person name="Waldron R."/>
            <person name="Moloney N.M."/>
            <person name="Sperisen C."/>
            <person name="Kredics L."/>
            <person name="Vagvoelgyi C."/>
            <person name="Patrignani A."/>
            <person name="Fitzpatrick D."/>
            <person name="Nagy I."/>
            <person name="Doyle S."/>
            <person name="Anderson J.B."/>
            <person name="Grigoriev I.V."/>
            <person name="Gueldener U."/>
            <person name="Muensterkoetter M."/>
            <person name="Nagy L.G."/>
        </authorList>
    </citation>
    <scope>NUCLEOTIDE SEQUENCE [LARGE SCALE GENOMIC DNA]</scope>
    <source>
        <strain evidence="2">Ar21-2</strain>
    </source>
</reference>
<dbReference type="InParanoid" id="A0A2H3CZE1"/>
<dbReference type="EMBL" id="KZ293742">
    <property type="protein sequence ID" value="PBK80666.1"/>
    <property type="molecule type" value="Genomic_DNA"/>
</dbReference>
<accession>A0A2H3CZE1</accession>
<name>A0A2H3CZE1_ARMGA</name>
<evidence type="ECO:0000313" key="2">
    <source>
        <dbReference type="Proteomes" id="UP000217790"/>
    </source>
</evidence>
<protein>
    <submittedName>
        <fullName evidence="1">Uncharacterized protein</fullName>
    </submittedName>
</protein>
<organism evidence="1 2">
    <name type="scientific">Armillaria gallica</name>
    <name type="common">Bulbous honey fungus</name>
    <name type="synonym">Armillaria bulbosa</name>
    <dbReference type="NCBI Taxonomy" id="47427"/>
    <lineage>
        <taxon>Eukaryota</taxon>
        <taxon>Fungi</taxon>
        <taxon>Dikarya</taxon>
        <taxon>Basidiomycota</taxon>
        <taxon>Agaricomycotina</taxon>
        <taxon>Agaricomycetes</taxon>
        <taxon>Agaricomycetidae</taxon>
        <taxon>Agaricales</taxon>
        <taxon>Marasmiineae</taxon>
        <taxon>Physalacriaceae</taxon>
        <taxon>Armillaria</taxon>
    </lineage>
</organism>